<sequence length="319" mass="35664">MTLAVQLHAVRGIFPRFSSRTLPNSNGNSNGNSNSNSNSNILHTYRPSQKVVFNLTAPLVAISNRPVQHQARYWGQDVSKVGNNPSTCSMGADLARFPAKSTPLVMARRSFSSRLLASCTNRQRFGDFISTPLRTAGSIVYRRKGLRLIWKLTTLSSQLCGIHFTSRSAFMHAENVQDLIHGRGPALRDVFITFVKGVLDLMAWKFILLWPVQPLYLDRVCQLTNPIKKQCYNRVWHFRPLSGTQSSGILSSQLRNYPMPLHEWTALFALGSRPGSICPLAMAQWLAGSLTRSRSVWPSSGLGHKDLQLSALVQFINDR</sequence>
<proteinExistence type="predicted"/>
<name>A0A6A7B566_9PLEO</name>
<evidence type="ECO:0000256" key="1">
    <source>
        <dbReference type="SAM" id="MobiDB-lite"/>
    </source>
</evidence>
<dbReference type="AlphaFoldDB" id="A0A6A7B566"/>
<organism evidence="2 3">
    <name type="scientific">Plenodomus tracheiphilus IPT5</name>
    <dbReference type="NCBI Taxonomy" id="1408161"/>
    <lineage>
        <taxon>Eukaryota</taxon>
        <taxon>Fungi</taxon>
        <taxon>Dikarya</taxon>
        <taxon>Ascomycota</taxon>
        <taxon>Pezizomycotina</taxon>
        <taxon>Dothideomycetes</taxon>
        <taxon>Pleosporomycetidae</taxon>
        <taxon>Pleosporales</taxon>
        <taxon>Pleosporineae</taxon>
        <taxon>Leptosphaeriaceae</taxon>
        <taxon>Plenodomus</taxon>
    </lineage>
</organism>
<dbReference type="Proteomes" id="UP000799423">
    <property type="component" value="Unassembled WGS sequence"/>
</dbReference>
<keyword evidence="3" id="KW-1185">Reference proteome</keyword>
<accession>A0A6A7B566</accession>
<feature type="compositionally biased region" description="Low complexity" evidence="1">
    <location>
        <begin position="24"/>
        <end position="40"/>
    </location>
</feature>
<evidence type="ECO:0000313" key="2">
    <source>
        <dbReference type="EMBL" id="KAF2850483.1"/>
    </source>
</evidence>
<feature type="region of interest" description="Disordered" evidence="1">
    <location>
        <begin position="18"/>
        <end position="41"/>
    </location>
</feature>
<reference evidence="2" key="1">
    <citation type="submission" date="2020-01" db="EMBL/GenBank/DDBJ databases">
        <authorList>
            <consortium name="DOE Joint Genome Institute"/>
            <person name="Haridas S."/>
            <person name="Albert R."/>
            <person name="Binder M."/>
            <person name="Bloem J."/>
            <person name="Labutti K."/>
            <person name="Salamov A."/>
            <person name="Andreopoulos B."/>
            <person name="Baker S.E."/>
            <person name="Barry K."/>
            <person name="Bills G."/>
            <person name="Bluhm B.H."/>
            <person name="Cannon C."/>
            <person name="Castanera R."/>
            <person name="Culley D.E."/>
            <person name="Daum C."/>
            <person name="Ezra D."/>
            <person name="Gonzalez J.B."/>
            <person name="Henrissat B."/>
            <person name="Kuo A."/>
            <person name="Liang C."/>
            <person name="Lipzen A."/>
            <person name="Lutzoni F."/>
            <person name="Magnuson J."/>
            <person name="Mondo S."/>
            <person name="Nolan M."/>
            <person name="Ohm R."/>
            <person name="Pangilinan J."/>
            <person name="Park H.-J."/>
            <person name="Ramirez L."/>
            <person name="Alfaro M."/>
            <person name="Sun H."/>
            <person name="Tritt A."/>
            <person name="Yoshinaga Y."/>
            <person name="Zwiers L.-H."/>
            <person name="Turgeon B.G."/>
            <person name="Goodwin S.B."/>
            <person name="Spatafora J.W."/>
            <person name="Crous P.W."/>
            <person name="Grigoriev I.V."/>
        </authorList>
    </citation>
    <scope>NUCLEOTIDE SEQUENCE</scope>
    <source>
        <strain evidence="2">IPT5</strain>
    </source>
</reference>
<evidence type="ECO:0000313" key="3">
    <source>
        <dbReference type="Proteomes" id="UP000799423"/>
    </source>
</evidence>
<dbReference type="EMBL" id="MU006306">
    <property type="protein sequence ID" value="KAF2850483.1"/>
    <property type="molecule type" value="Genomic_DNA"/>
</dbReference>
<protein>
    <submittedName>
        <fullName evidence="2">Uncharacterized protein</fullName>
    </submittedName>
</protein>
<gene>
    <name evidence="2" type="ORF">T440DRAFT_89913</name>
</gene>